<dbReference type="Pfam" id="PF14543">
    <property type="entry name" value="TAXi_N"/>
    <property type="match status" value="1"/>
</dbReference>
<dbReference type="FunFam" id="2.40.70.10:FF:000031">
    <property type="entry name" value="Aspartyl protease AED1"/>
    <property type="match status" value="1"/>
</dbReference>
<gene>
    <name evidence="6" type="primary">LOC109005619</name>
</gene>
<evidence type="ECO:0000256" key="4">
    <source>
        <dbReference type="ARBA" id="ARBA00022801"/>
    </source>
</evidence>
<protein>
    <submittedName>
        <fullName evidence="6">Protein ASPARTIC PROTEASE IN GUARD CELL 1-like</fullName>
    </submittedName>
</protein>
<comment type="similarity">
    <text evidence="1">Belongs to the peptidase A1 family.</text>
</comment>
<dbReference type="Gramene" id="Jr06_13950_p1">
    <property type="protein sequence ID" value="cds.Jr06_13950_p1"/>
    <property type="gene ID" value="Jr06_13950"/>
</dbReference>
<dbReference type="InterPro" id="IPR001461">
    <property type="entry name" value="Aspartic_peptidase_A1"/>
</dbReference>
<dbReference type="Proteomes" id="UP000235220">
    <property type="component" value="Chromosome 6"/>
</dbReference>
<dbReference type="GeneID" id="109005619"/>
<evidence type="ECO:0000256" key="2">
    <source>
        <dbReference type="ARBA" id="ARBA00022670"/>
    </source>
</evidence>
<name>A0A2I4G8F5_JUGRE</name>
<dbReference type="CDD" id="cd05472">
    <property type="entry name" value="cnd41_like"/>
    <property type="match status" value="1"/>
</dbReference>
<dbReference type="KEGG" id="jre:109005619"/>
<keyword evidence="5" id="KW-1185">Reference proteome</keyword>
<dbReference type="Gene3D" id="2.40.70.10">
    <property type="entry name" value="Acid Proteases"/>
    <property type="match status" value="2"/>
</dbReference>
<dbReference type="AlphaFoldDB" id="A0A2I4G8F5"/>
<dbReference type="InterPro" id="IPR032799">
    <property type="entry name" value="TAXi_C"/>
</dbReference>
<dbReference type="InterPro" id="IPR021109">
    <property type="entry name" value="Peptidase_aspartic_dom_sf"/>
</dbReference>
<accession>A0A2I4G8F5</accession>
<dbReference type="GO" id="GO:0004190">
    <property type="term" value="F:aspartic-type endopeptidase activity"/>
    <property type="evidence" value="ECO:0007669"/>
    <property type="project" value="InterPro"/>
</dbReference>
<dbReference type="Pfam" id="PF14541">
    <property type="entry name" value="TAXi_C"/>
    <property type="match status" value="1"/>
</dbReference>
<dbReference type="FunCoup" id="A0A2I4G8F5">
    <property type="interactions" value="246"/>
</dbReference>
<keyword evidence="4" id="KW-0378">Hydrolase</keyword>
<dbReference type="SUPFAM" id="SSF50630">
    <property type="entry name" value="Acid proteases"/>
    <property type="match status" value="1"/>
</dbReference>
<dbReference type="FunFam" id="2.40.70.10:FF:000010">
    <property type="entry name" value="Aspartyl protease family protein 2"/>
    <property type="match status" value="1"/>
</dbReference>
<organism evidence="5 6">
    <name type="scientific">Juglans regia</name>
    <name type="common">English walnut</name>
    <dbReference type="NCBI Taxonomy" id="51240"/>
    <lineage>
        <taxon>Eukaryota</taxon>
        <taxon>Viridiplantae</taxon>
        <taxon>Streptophyta</taxon>
        <taxon>Embryophyta</taxon>
        <taxon>Tracheophyta</taxon>
        <taxon>Spermatophyta</taxon>
        <taxon>Magnoliopsida</taxon>
        <taxon>eudicotyledons</taxon>
        <taxon>Gunneridae</taxon>
        <taxon>Pentapetalae</taxon>
        <taxon>rosids</taxon>
        <taxon>fabids</taxon>
        <taxon>Fagales</taxon>
        <taxon>Juglandaceae</taxon>
        <taxon>Juglans</taxon>
    </lineage>
</organism>
<reference evidence="6" key="1">
    <citation type="submission" date="2025-08" db="UniProtKB">
        <authorList>
            <consortium name="RefSeq"/>
        </authorList>
    </citation>
    <scope>IDENTIFICATION</scope>
    <source>
        <tissue evidence="6">Leaves</tissue>
    </source>
</reference>
<proteinExistence type="inferred from homology"/>
<evidence type="ECO:0000313" key="5">
    <source>
        <dbReference type="Proteomes" id="UP000235220"/>
    </source>
</evidence>
<evidence type="ECO:0000256" key="3">
    <source>
        <dbReference type="ARBA" id="ARBA00022729"/>
    </source>
</evidence>
<dbReference type="GO" id="GO:0006508">
    <property type="term" value="P:proteolysis"/>
    <property type="evidence" value="ECO:0007669"/>
    <property type="project" value="UniProtKB-KW"/>
</dbReference>
<dbReference type="RefSeq" id="XP_018840176.1">
    <property type="nucleotide sequence ID" value="XM_018984631.2"/>
</dbReference>
<dbReference type="PROSITE" id="PS51767">
    <property type="entry name" value="PEPTIDASE_A1"/>
    <property type="match status" value="1"/>
</dbReference>
<dbReference type="OrthoDB" id="2747330at2759"/>
<dbReference type="PANTHER" id="PTHR13683">
    <property type="entry name" value="ASPARTYL PROTEASES"/>
    <property type="match status" value="1"/>
</dbReference>
<dbReference type="PANTHER" id="PTHR13683:SF274">
    <property type="entry name" value="PROTEIN ASPARTIC PROTEASE IN GUARD CELL 1"/>
    <property type="match status" value="1"/>
</dbReference>
<keyword evidence="3" id="KW-0732">Signal</keyword>
<dbReference type="InterPro" id="IPR033121">
    <property type="entry name" value="PEPTIDASE_A1"/>
</dbReference>
<dbReference type="Gramene" id="Jr06_13960_p1">
    <property type="protein sequence ID" value="cds.Jr06_13960_p1"/>
    <property type="gene ID" value="Jr06_13960"/>
</dbReference>
<keyword evidence="2" id="KW-0645">Protease</keyword>
<evidence type="ECO:0000313" key="6">
    <source>
        <dbReference type="RefSeq" id="XP_018840176.1"/>
    </source>
</evidence>
<sequence length="542" mass="58807">MPFWPCLYPPNIRRESEAKYKEKKFIKGQLLTSYSVPFFSALCSRTQMAPNSYLCFFFSISFVAFSVISLFPLAFSRDIPDITHTFLDVSASLEQARAVLNFDPETVKPLVQQKEPLLQAQVGNSSSFSVQVHPRESLYKSSYEDYKSLVLARLERDSARVETLTTKFQLALEGVKKSDLKPVEKELLPEDLSTPIVSGRSLRSGEYFSRIGVGTPAKPFYMVLDTGSEINWLQCKPCADCYQQSDPIFDPTSSSSYKPLSCASPQCQAVGQGCRAGKCLYQVSYDDGSNTTGNMVTETVSFGSSGSVNNIALGCGHDNEGLFVAAAGVLGLGGGSLSFPYQIKASSFSYCLVDRDSSKSSTLDFNSAPPADSVTTTLLKNEKLDTFYFIGLEGLNVGGKPLSIPASVFQTDASGNGGIILDSGTVITRLQTEAYNALRDAFVNLTRNLKSTSGVSLFDTCYDLSSHTSVQVPTVSFRFSGGKLQSLPAKNYLIPMDSSGTYCLAFAPTSSSPSIIGNVQQQGIRVSYDLANSRVAFSPNKC</sequence>
<evidence type="ECO:0000256" key="1">
    <source>
        <dbReference type="ARBA" id="ARBA00007447"/>
    </source>
</evidence>
<dbReference type="InterPro" id="IPR033873">
    <property type="entry name" value="CND41-like"/>
</dbReference>
<dbReference type="InterPro" id="IPR032861">
    <property type="entry name" value="TAXi_N"/>
</dbReference>